<evidence type="ECO:0000259" key="3">
    <source>
        <dbReference type="Pfam" id="PF02449"/>
    </source>
</evidence>
<evidence type="ECO:0000313" key="6">
    <source>
        <dbReference type="Proteomes" id="UP000245771"/>
    </source>
</evidence>
<sequence>MTASSSFTIPRLEMDPETGRQLLMVKDKPFLCLAGELQNSSSSSASYMEKQMENLRSMNLNTILMAVSWEQIEPIENTFDFAELEANILLARKYDFKLVLVWFGNYKNGMSTYVPSWVKKDPNRFPRCSIHCPNNDQESIVEVLTPFAKENWNADAKAFGHLMSHIKEIDSVENTVIMVQVENEPGLLGDSRDRSREAQSNWDAGVPKLLLERLAKTTLHPILLSRLPNLPKILQNAALSSSTSDGWIEVFGSQADEVFMADAFSQYVEQVARAGKEAYAIPFFINTWLSCDDVTCLDLEGIPLKHNMTTAAGGGNKPGDYPSGGCCPQMLNVWQQNAPSLDIFSPDIYLHNFQWVCEQYVGQNNTTQRTLVIPEMRRDEYGARRLMLAYGNYNCLAASPFGIDTMKANEAPFSRIFKLLKKVEKPLLKAKPGLETFGFCFDEIDRSRSTIEETRVKIMGDWKIIIKRAHVFGVPGPGCGIVIQEAHDKFLCIGWGYSVYFSHENKQFTGILSAMELDYVNTEDGQGTLKQGRLLNGDETRSGACLTMPNEYPDEGGFPIPITIPSGTAITVCQPYAL</sequence>
<evidence type="ECO:0000259" key="4">
    <source>
        <dbReference type="Pfam" id="PF18120"/>
    </source>
</evidence>
<dbReference type="Pfam" id="PF18120">
    <property type="entry name" value="DUF5597"/>
    <property type="match status" value="1"/>
</dbReference>
<dbReference type="STRING" id="1280837.A0A316V885"/>
<evidence type="ECO:0000256" key="2">
    <source>
        <dbReference type="ARBA" id="ARBA00023295"/>
    </source>
</evidence>
<dbReference type="InParanoid" id="A0A316V885"/>
<dbReference type="RefSeq" id="XP_025351987.1">
    <property type="nucleotide sequence ID" value="XM_025499691.1"/>
</dbReference>
<dbReference type="GO" id="GO:0009341">
    <property type="term" value="C:beta-galactosidase complex"/>
    <property type="evidence" value="ECO:0007669"/>
    <property type="project" value="InterPro"/>
</dbReference>
<reference evidence="5 6" key="1">
    <citation type="journal article" date="2018" name="Mol. Biol. Evol.">
        <title>Broad Genomic Sampling Reveals a Smut Pathogenic Ancestry of the Fungal Clade Ustilaginomycotina.</title>
        <authorList>
            <person name="Kijpornyongpan T."/>
            <person name="Mondo S.J."/>
            <person name="Barry K."/>
            <person name="Sandor L."/>
            <person name="Lee J."/>
            <person name="Lipzen A."/>
            <person name="Pangilinan J."/>
            <person name="LaButti K."/>
            <person name="Hainaut M."/>
            <person name="Henrissat B."/>
            <person name="Grigoriev I.V."/>
            <person name="Spatafora J.W."/>
            <person name="Aime M.C."/>
        </authorList>
    </citation>
    <scope>NUCLEOTIDE SEQUENCE [LARGE SCALE GENOMIC DNA]</scope>
    <source>
        <strain evidence="5 6">MCA 3882</strain>
    </source>
</reference>
<keyword evidence="6" id="KW-1185">Reference proteome</keyword>
<proteinExistence type="predicted"/>
<keyword evidence="2" id="KW-0326">Glycosidase</keyword>
<evidence type="ECO:0000313" key="5">
    <source>
        <dbReference type="EMBL" id="PWN31685.1"/>
    </source>
</evidence>
<dbReference type="InterPro" id="IPR017853">
    <property type="entry name" value="GH"/>
</dbReference>
<gene>
    <name evidence="5" type="ORF">FA14DRAFT_162616</name>
</gene>
<dbReference type="Gene3D" id="2.60.220.20">
    <property type="entry name" value="putative beta-Galactosidase from caulobacter crescentus"/>
    <property type="match status" value="1"/>
</dbReference>
<dbReference type="GO" id="GO:0005975">
    <property type="term" value="P:carbohydrate metabolic process"/>
    <property type="evidence" value="ECO:0007669"/>
    <property type="project" value="InterPro"/>
</dbReference>
<feature type="domain" description="DUF5597" evidence="4">
    <location>
        <begin position="413"/>
        <end position="544"/>
    </location>
</feature>
<protein>
    <recommendedName>
        <fullName evidence="7">Glycoside hydrolase</fullName>
    </recommendedName>
</protein>
<dbReference type="InterPro" id="IPR013529">
    <property type="entry name" value="Glyco_hydro_42_N"/>
</dbReference>
<organism evidence="5 6">
    <name type="scientific">Meira miltonrushii</name>
    <dbReference type="NCBI Taxonomy" id="1280837"/>
    <lineage>
        <taxon>Eukaryota</taxon>
        <taxon>Fungi</taxon>
        <taxon>Dikarya</taxon>
        <taxon>Basidiomycota</taxon>
        <taxon>Ustilaginomycotina</taxon>
        <taxon>Exobasidiomycetes</taxon>
        <taxon>Exobasidiales</taxon>
        <taxon>Brachybasidiaceae</taxon>
        <taxon>Meira</taxon>
    </lineage>
</organism>
<evidence type="ECO:0000256" key="1">
    <source>
        <dbReference type="ARBA" id="ARBA00022801"/>
    </source>
</evidence>
<dbReference type="Proteomes" id="UP000245771">
    <property type="component" value="Unassembled WGS sequence"/>
</dbReference>
<dbReference type="InterPro" id="IPR040719">
    <property type="entry name" value="DUF5597"/>
</dbReference>
<dbReference type="Gene3D" id="3.20.20.80">
    <property type="entry name" value="Glycosidases"/>
    <property type="match status" value="1"/>
</dbReference>
<evidence type="ECO:0008006" key="7">
    <source>
        <dbReference type="Google" id="ProtNLM"/>
    </source>
</evidence>
<dbReference type="GeneID" id="37021472"/>
<dbReference type="SUPFAM" id="SSF51445">
    <property type="entry name" value="(Trans)glycosidases"/>
    <property type="match status" value="1"/>
</dbReference>
<name>A0A316V885_9BASI</name>
<dbReference type="Pfam" id="PF02449">
    <property type="entry name" value="Glyco_hydro_42"/>
    <property type="match status" value="1"/>
</dbReference>
<accession>A0A316V885</accession>
<keyword evidence="1" id="KW-0378">Hydrolase</keyword>
<dbReference type="AlphaFoldDB" id="A0A316V885"/>
<dbReference type="GO" id="GO:0004565">
    <property type="term" value="F:beta-galactosidase activity"/>
    <property type="evidence" value="ECO:0007669"/>
    <property type="project" value="InterPro"/>
</dbReference>
<dbReference type="EMBL" id="KZ819607">
    <property type="protein sequence ID" value="PWN31685.1"/>
    <property type="molecule type" value="Genomic_DNA"/>
</dbReference>
<feature type="domain" description="Glycoside hydrolase family 42 N-terminal" evidence="3">
    <location>
        <begin position="46"/>
        <end position="101"/>
    </location>
</feature>
<dbReference type="OrthoDB" id="1657402at2759"/>